<feature type="compositionally biased region" description="Pro residues" evidence="1">
    <location>
        <begin position="151"/>
        <end position="171"/>
    </location>
</feature>
<protein>
    <submittedName>
        <fullName evidence="2">Uncharacterized protein</fullName>
    </submittedName>
</protein>
<evidence type="ECO:0000313" key="2">
    <source>
        <dbReference type="EMBL" id="TEB40227.1"/>
    </source>
</evidence>
<dbReference type="OrthoDB" id="3261666at2759"/>
<comment type="caution">
    <text evidence="2">The sequence shown here is derived from an EMBL/GenBank/DDBJ whole genome shotgun (WGS) entry which is preliminary data.</text>
</comment>
<keyword evidence="3" id="KW-1185">Reference proteome</keyword>
<evidence type="ECO:0000313" key="3">
    <source>
        <dbReference type="Proteomes" id="UP000298030"/>
    </source>
</evidence>
<feature type="region of interest" description="Disordered" evidence="1">
    <location>
        <begin position="1"/>
        <end position="316"/>
    </location>
</feature>
<feature type="region of interest" description="Disordered" evidence="1">
    <location>
        <begin position="334"/>
        <end position="366"/>
    </location>
</feature>
<feature type="region of interest" description="Disordered" evidence="1">
    <location>
        <begin position="418"/>
        <end position="447"/>
    </location>
</feature>
<feature type="compositionally biased region" description="Low complexity" evidence="1">
    <location>
        <begin position="59"/>
        <end position="73"/>
    </location>
</feature>
<dbReference type="STRING" id="71717.A0A4Y7U1B0"/>
<feature type="compositionally biased region" description="Acidic residues" evidence="1">
    <location>
        <begin position="93"/>
        <end position="104"/>
    </location>
</feature>
<proteinExistence type="predicted"/>
<dbReference type="AlphaFoldDB" id="A0A4Y7U1B0"/>
<sequence length="541" mass="56121">MAPPLAGRPPFATDEPDAYYDDKDAAAPRRRAPPPKPDNPNKRTSAYDVYDTYLTANGSSPSPSDARPASAVSTTSRNSGIGGIGMGLLAMDSDSDDDSDDEEAYERRRKAEQAKRNAASNSGSSPDPSKGGGAGNSRTAALAAAIHANTPSPPNSPPPSPPPPSPKPIAAPKPGYAAPTIATLGVKSPAPSEGENPFEPSHQQRSPFDNPPQQGMRGPPGPGMPHPQHHPQHQHQQQRGPPMPAPIHGMPQPMQPHRQDSGQSMTSGSSHGGFRGPPPGLGLNTGLLPSNSPGGMLSSPHSPITPPPGAMVRGMTPAPLAPPMTPIMPVFAVPTTSGSPGPGEKGGPGVKWDESAQPIPRKPIMRSNTEDVLFTEEGREGRRFLEALFDGAIGAAVGLGVYFTKDKPDHQQPVALSGEVGTQKADGSTSVGKGGSGGTGAAGSTVKHVSPTHTIDARAWVEAVVTPVPVPVGAMGEGTLVYRNVNVGVEEREEGGSPCPKATATNASGSGVHHREVLEMESEGRARREHVRQSTSRKRRF</sequence>
<gene>
    <name evidence="2" type="ORF">FA13DRAFT_1784818</name>
</gene>
<dbReference type="Proteomes" id="UP000298030">
    <property type="component" value="Unassembled WGS sequence"/>
</dbReference>
<feature type="compositionally biased region" description="Basic and acidic residues" evidence="1">
    <location>
        <begin position="105"/>
        <end position="115"/>
    </location>
</feature>
<feature type="compositionally biased region" description="Basic and acidic residues" evidence="1">
    <location>
        <begin position="513"/>
        <end position="526"/>
    </location>
</feature>
<dbReference type="EMBL" id="QPFP01000001">
    <property type="protein sequence ID" value="TEB40227.1"/>
    <property type="molecule type" value="Genomic_DNA"/>
</dbReference>
<reference evidence="2 3" key="1">
    <citation type="journal article" date="2019" name="Nat. Ecol. Evol.">
        <title>Megaphylogeny resolves global patterns of mushroom evolution.</title>
        <authorList>
            <person name="Varga T."/>
            <person name="Krizsan K."/>
            <person name="Foldi C."/>
            <person name="Dima B."/>
            <person name="Sanchez-Garcia M."/>
            <person name="Sanchez-Ramirez S."/>
            <person name="Szollosi G.J."/>
            <person name="Szarkandi J.G."/>
            <person name="Papp V."/>
            <person name="Albert L."/>
            <person name="Andreopoulos W."/>
            <person name="Angelini C."/>
            <person name="Antonin V."/>
            <person name="Barry K.W."/>
            <person name="Bougher N.L."/>
            <person name="Buchanan P."/>
            <person name="Buyck B."/>
            <person name="Bense V."/>
            <person name="Catcheside P."/>
            <person name="Chovatia M."/>
            <person name="Cooper J."/>
            <person name="Damon W."/>
            <person name="Desjardin D."/>
            <person name="Finy P."/>
            <person name="Geml J."/>
            <person name="Haridas S."/>
            <person name="Hughes K."/>
            <person name="Justo A."/>
            <person name="Karasinski D."/>
            <person name="Kautmanova I."/>
            <person name="Kiss B."/>
            <person name="Kocsube S."/>
            <person name="Kotiranta H."/>
            <person name="LaButti K.M."/>
            <person name="Lechner B.E."/>
            <person name="Liimatainen K."/>
            <person name="Lipzen A."/>
            <person name="Lukacs Z."/>
            <person name="Mihaltcheva S."/>
            <person name="Morgado L.N."/>
            <person name="Niskanen T."/>
            <person name="Noordeloos M.E."/>
            <person name="Ohm R.A."/>
            <person name="Ortiz-Santana B."/>
            <person name="Ovrebo C."/>
            <person name="Racz N."/>
            <person name="Riley R."/>
            <person name="Savchenko A."/>
            <person name="Shiryaev A."/>
            <person name="Soop K."/>
            <person name="Spirin V."/>
            <person name="Szebenyi C."/>
            <person name="Tomsovsky M."/>
            <person name="Tulloss R.E."/>
            <person name="Uehling J."/>
            <person name="Grigoriev I.V."/>
            <person name="Vagvolgyi C."/>
            <person name="Papp T."/>
            <person name="Martin F.M."/>
            <person name="Miettinen O."/>
            <person name="Hibbett D.S."/>
            <person name="Nagy L.G."/>
        </authorList>
    </citation>
    <scope>NUCLEOTIDE SEQUENCE [LARGE SCALE GENOMIC DNA]</scope>
    <source>
        <strain evidence="2 3">FP101781</strain>
    </source>
</reference>
<feature type="compositionally biased region" description="Gly residues" evidence="1">
    <location>
        <begin position="432"/>
        <end position="441"/>
    </location>
</feature>
<evidence type="ECO:0000256" key="1">
    <source>
        <dbReference type="SAM" id="MobiDB-lite"/>
    </source>
</evidence>
<accession>A0A4Y7U1B0</accession>
<feature type="region of interest" description="Disordered" evidence="1">
    <location>
        <begin position="491"/>
        <end position="541"/>
    </location>
</feature>
<feature type="compositionally biased region" description="Gly residues" evidence="1">
    <location>
        <begin position="340"/>
        <end position="349"/>
    </location>
</feature>
<feature type="compositionally biased region" description="Low complexity" evidence="1">
    <location>
        <begin position="117"/>
        <end position="129"/>
    </location>
</feature>
<feature type="compositionally biased region" description="Basic residues" evidence="1">
    <location>
        <begin position="527"/>
        <end position="541"/>
    </location>
</feature>
<organism evidence="2 3">
    <name type="scientific">Coprinellus micaceus</name>
    <name type="common">Glistening ink-cap mushroom</name>
    <name type="synonym">Coprinus micaceus</name>
    <dbReference type="NCBI Taxonomy" id="71717"/>
    <lineage>
        <taxon>Eukaryota</taxon>
        <taxon>Fungi</taxon>
        <taxon>Dikarya</taxon>
        <taxon>Basidiomycota</taxon>
        <taxon>Agaricomycotina</taxon>
        <taxon>Agaricomycetes</taxon>
        <taxon>Agaricomycetidae</taxon>
        <taxon>Agaricales</taxon>
        <taxon>Agaricineae</taxon>
        <taxon>Psathyrellaceae</taxon>
        <taxon>Coprinellus</taxon>
    </lineage>
</organism>
<name>A0A4Y7U1B0_COPMI</name>